<dbReference type="PANTHER" id="PTHR48100:SF1">
    <property type="entry name" value="HISTIDINE PHOSPHATASE FAMILY PROTEIN-RELATED"/>
    <property type="match status" value="1"/>
</dbReference>
<dbReference type="AlphaFoldDB" id="A0AAD7XL88"/>
<keyword evidence="2" id="KW-0413">Isomerase</keyword>
<comment type="caution">
    <text evidence="3">The sequence shown here is derived from an EMBL/GenBank/DDBJ whole genome shotgun (WGS) entry which is preliminary data.</text>
</comment>
<keyword evidence="1" id="KW-0324">Glycolysis</keyword>
<dbReference type="PROSITE" id="PS00175">
    <property type="entry name" value="PG_MUTASE"/>
    <property type="match status" value="1"/>
</dbReference>
<dbReference type="GO" id="GO:0005737">
    <property type="term" value="C:cytoplasm"/>
    <property type="evidence" value="ECO:0007669"/>
    <property type="project" value="TreeGrafter"/>
</dbReference>
<protein>
    <recommendedName>
        <fullName evidence="5">Phosphoglycerate mutase</fullName>
    </recommendedName>
</protein>
<evidence type="ECO:0000313" key="4">
    <source>
        <dbReference type="Proteomes" id="UP001230188"/>
    </source>
</evidence>
<dbReference type="InterPro" id="IPR050275">
    <property type="entry name" value="PGM_Phosphatase"/>
</dbReference>
<dbReference type="Pfam" id="PF00300">
    <property type="entry name" value="His_Phos_1"/>
    <property type="match status" value="1"/>
</dbReference>
<organism evidence="3 4">
    <name type="scientific">Chrysophaeum taylorii</name>
    <dbReference type="NCBI Taxonomy" id="2483200"/>
    <lineage>
        <taxon>Eukaryota</taxon>
        <taxon>Sar</taxon>
        <taxon>Stramenopiles</taxon>
        <taxon>Ochrophyta</taxon>
        <taxon>Pelagophyceae</taxon>
        <taxon>Pelagomonadales</taxon>
        <taxon>Pelagomonadaceae</taxon>
        <taxon>Chrysophaeum</taxon>
    </lineage>
</organism>
<dbReference type="InterPro" id="IPR029033">
    <property type="entry name" value="His_PPase_superfam"/>
</dbReference>
<dbReference type="InterPro" id="IPR013078">
    <property type="entry name" value="His_Pase_superF_clade-1"/>
</dbReference>
<evidence type="ECO:0008006" key="5">
    <source>
        <dbReference type="Google" id="ProtNLM"/>
    </source>
</evidence>
<dbReference type="SUPFAM" id="SSF53254">
    <property type="entry name" value="Phosphoglycerate mutase-like"/>
    <property type="match status" value="1"/>
</dbReference>
<sequence length="199" mass="21497">MARRVLLTRHGEALHNVMIAAGRRAGDAVVVEEGREMFDPALTETGQAQAEALARELEGVGIAIIVTSPLRRALETTRIVAERLKVGVVVSSLHTENGIVVAGDDVAGKPCQRGRSKGALLAEYPAWDFSGLDDVTWASEGEAWFHPSRVEDRIEAFSALVRELRPSDALVLVVGHSGFYKRLIGGGKMGNCELVERTL</sequence>
<proteinExistence type="predicted"/>
<accession>A0AAD7XL88</accession>
<dbReference type="SMART" id="SM00855">
    <property type="entry name" value="PGAM"/>
    <property type="match status" value="1"/>
</dbReference>
<dbReference type="GO" id="GO:0016791">
    <property type="term" value="F:phosphatase activity"/>
    <property type="evidence" value="ECO:0007669"/>
    <property type="project" value="TreeGrafter"/>
</dbReference>
<evidence type="ECO:0000256" key="2">
    <source>
        <dbReference type="ARBA" id="ARBA00023235"/>
    </source>
</evidence>
<dbReference type="InterPro" id="IPR001345">
    <property type="entry name" value="PG/BPGM_mutase_AS"/>
</dbReference>
<name>A0AAD7XL88_9STRA</name>
<reference evidence="3" key="1">
    <citation type="submission" date="2023-01" db="EMBL/GenBank/DDBJ databases">
        <title>Metagenome sequencing of chrysophaentin producing Chrysophaeum taylorii.</title>
        <authorList>
            <person name="Davison J."/>
            <person name="Bewley C."/>
        </authorList>
    </citation>
    <scope>NUCLEOTIDE SEQUENCE</scope>
    <source>
        <strain evidence="3">NIES-1699</strain>
    </source>
</reference>
<evidence type="ECO:0000256" key="1">
    <source>
        <dbReference type="ARBA" id="ARBA00023152"/>
    </source>
</evidence>
<dbReference type="CDD" id="cd07067">
    <property type="entry name" value="HP_PGM_like"/>
    <property type="match status" value="1"/>
</dbReference>
<gene>
    <name evidence="3" type="ORF">CTAYLR_001773</name>
</gene>
<dbReference type="PANTHER" id="PTHR48100">
    <property type="entry name" value="BROAD-SPECIFICITY PHOSPHATASE YOR283W-RELATED"/>
    <property type="match status" value="1"/>
</dbReference>
<keyword evidence="4" id="KW-1185">Reference proteome</keyword>
<evidence type="ECO:0000313" key="3">
    <source>
        <dbReference type="EMBL" id="KAJ8604075.1"/>
    </source>
</evidence>
<dbReference type="EMBL" id="JAQMWT010000340">
    <property type="protein sequence ID" value="KAJ8604075.1"/>
    <property type="molecule type" value="Genomic_DNA"/>
</dbReference>
<dbReference type="Proteomes" id="UP001230188">
    <property type="component" value="Unassembled WGS sequence"/>
</dbReference>
<dbReference type="Gene3D" id="3.40.50.1240">
    <property type="entry name" value="Phosphoglycerate mutase-like"/>
    <property type="match status" value="1"/>
</dbReference>